<dbReference type="PANTHER" id="PTHR31360">
    <property type="match status" value="1"/>
</dbReference>
<accession>A0A953J646</accession>
<dbReference type="InterPro" id="IPR010686">
    <property type="entry name" value="OBAP-like"/>
</dbReference>
<keyword evidence="1" id="KW-0732">Signal</keyword>
<dbReference type="Proteomes" id="UP000705867">
    <property type="component" value="Unassembled WGS sequence"/>
</dbReference>
<name>A0A953J646_9BACT</name>
<proteinExistence type="predicted"/>
<organism evidence="2 3">
    <name type="scientific">Candidatus Nitrobium versatile</name>
    <dbReference type="NCBI Taxonomy" id="2884831"/>
    <lineage>
        <taxon>Bacteria</taxon>
        <taxon>Pseudomonadati</taxon>
        <taxon>Nitrospirota</taxon>
        <taxon>Nitrospiria</taxon>
        <taxon>Nitrospirales</taxon>
        <taxon>Nitrospiraceae</taxon>
        <taxon>Candidatus Nitrobium</taxon>
    </lineage>
</organism>
<gene>
    <name evidence="2" type="ORF">K8I29_12885</name>
</gene>
<sequence>MKKLLFLSALFSTLAFWLGTAMAEEKKAPTAMKPGDGWTLHIDAKRHIPKMPDMVVHHYCKQVAGGLTECQLYDSDKPDARLIGVEMVVDAATYNKFSKKEKALWHYHKIEIPKVDAVLPDLSPEEAAKTLKDLQETYGKVYILWNPAESEWPSGEPIISILH</sequence>
<dbReference type="Pfam" id="PF06884">
    <property type="entry name" value="DUF1264"/>
    <property type="match status" value="1"/>
</dbReference>
<reference evidence="2" key="2">
    <citation type="submission" date="2021-08" db="EMBL/GenBank/DDBJ databases">
        <authorList>
            <person name="Dalcin Martins P."/>
        </authorList>
    </citation>
    <scope>NUCLEOTIDE SEQUENCE</scope>
    <source>
        <strain evidence="2">MAG_39</strain>
    </source>
</reference>
<evidence type="ECO:0000313" key="3">
    <source>
        <dbReference type="Proteomes" id="UP000705867"/>
    </source>
</evidence>
<dbReference type="PANTHER" id="PTHR31360:SF1">
    <property type="entry name" value="OIL BODY-ASSOCIATED PROTEIN 2A"/>
    <property type="match status" value="1"/>
</dbReference>
<comment type="caution">
    <text evidence="2">The sequence shown here is derived from an EMBL/GenBank/DDBJ whole genome shotgun (WGS) entry which is preliminary data.</text>
</comment>
<feature type="signal peptide" evidence="1">
    <location>
        <begin position="1"/>
        <end position="23"/>
    </location>
</feature>
<reference evidence="2" key="1">
    <citation type="journal article" date="2021" name="bioRxiv">
        <title>Unraveling nitrogen, sulfur and carbon metabolic pathways and microbial community transcriptional responses to substrate deprivation and toxicity stresses in a bioreactor mimicking anoxic brackish coastal sediment conditions.</title>
        <authorList>
            <person name="Martins P.D."/>
            <person name="Echeveste M.J."/>
            <person name="Arshad A."/>
            <person name="Kurth J."/>
            <person name="Ouboter H."/>
            <person name="Jetten M.S.M."/>
            <person name="Welte C.U."/>
        </authorList>
    </citation>
    <scope>NUCLEOTIDE SEQUENCE</scope>
    <source>
        <strain evidence="2">MAG_39</strain>
    </source>
</reference>
<dbReference type="EMBL" id="JAIOIV010000105">
    <property type="protein sequence ID" value="MBZ0157093.1"/>
    <property type="molecule type" value="Genomic_DNA"/>
</dbReference>
<evidence type="ECO:0000256" key="1">
    <source>
        <dbReference type="SAM" id="SignalP"/>
    </source>
</evidence>
<protein>
    <submittedName>
        <fullName evidence="2">OBAP family protein</fullName>
    </submittedName>
</protein>
<feature type="chain" id="PRO_5037695862" evidence="1">
    <location>
        <begin position="24"/>
        <end position="163"/>
    </location>
</feature>
<dbReference type="AlphaFoldDB" id="A0A953J646"/>
<evidence type="ECO:0000313" key="2">
    <source>
        <dbReference type="EMBL" id="MBZ0157093.1"/>
    </source>
</evidence>